<evidence type="ECO:0000256" key="3">
    <source>
        <dbReference type="ARBA" id="ARBA00023123"/>
    </source>
</evidence>
<dbReference type="Gene3D" id="3.40.850.10">
    <property type="entry name" value="Kinesin motor domain"/>
    <property type="match status" value="1"/>
</dbReference>
<keyword evidence="5 6" id="KW-0009">Actin-binding</keyword>
<dbReference type="PANTHER" id="PTHR13140:SF706">
    <property type="entry name" value="DILUTE CLASS UNCONVENTIONAL MYOSIN, ISOFORM C"/>
    <property type="match status" value="1"/>
</dbReference>
<dbReference type="OrthoDB" id="76317at2759"/>
<proteinExistence type="inferred from homology"/>
<dbReference type="SUPFAM" id="SSF52540">
    <property type="entry name" value="P-loop containing nucleoside triphosphate hydrolases"/>
    <property type="match status" value="1"/>
</dbReference>
<comment type="similarity">
    <text evidence="6">Belongs to the TRAFAC class myosin-kinesin ATPase superfamily. Myosin family.</text>
</comment>
<accession>A0A1Z5KA09</accession>
<keyword evidence="10" id="KW-1185">Reference proteome</keyword>
<dbReference type="Pfam" id="PF00063">
    <property type="entry name" value="Myosin_head"/>
    <property type="match status" value="1"/>
</dbReference>
<keyword evidence="4 6" id="KW-0505">Motor protein</keyword>
<evidence type="ECO:0000256" key="5">
    <source>
        <dbReference type="ARBA" id="ARBA00023203"/>
    </source>
</evidence>
<dbReference type="GO" id="GO:0051015">
    <property type="term" value="F:actin filament binding"/>
    <property type="evidence" value="ECO:0007669"/>
    <property type="project" value="TreeGrafter"/>
</dbReference>
<dbReference type="InterPro" id="IPR036961">
    <property type="entry name" value="Kinesin_motor_dom_sf"/>
</dbReference>
<dbReference type="InterPro" id="IPR000048">
    <property type="entry name" value="IQ_motif_EF-hand-BS"/>
</dbReference>
<dbReference type="PROSITE" id="PS50096">
    <property type="entry name" value="IQ"/>
    <property type="match status" value="2"/>
</dbReference>
<evidence type="ECO:0000256" key="1">
    <source>
        <dbReference type="ARBA" id="ARBA00022741"/>
    </source>
</evidence>
<evidence type="ECO:0000256" key="7">
    <source>
        <dbReference type="SAM" id="MobiDB-lite"/>
    </source>
</evidence>
<feature type="compositionally biased region" description="Basic and acidic residues" evidence="7">
    <location>
        <begin position="912"/>
        <end position="927"/>
    </location>
</feature>
<evidence type="ECO:0000313" key="9">
    <source>
        <dbReference type="EMBL" id="GAX23074.1"/>
    </source>
</evidence>
<keyword evidence="2 6" id="KW-0067">ATP-binding</keyword>
<dbReference type="CDD" id="cd00124">
    <property type="entry name" value="MYSc"/>
    <property type="match status" value="1"/>
</dbReference>
<dbReference type="PRINTS" id="PR00193">
    <property type="entry name" value="MYOSINHEAVY"/>
</dbReference>
<name>A0A1Z5KA09_FISSO</name>
<dbReference type="GO" id="GO:0007015">
    <property type="term" value="P:actin filament organization"/>
    <property type="evidence" value="ECO:0007669"/>
    <property type="project" value="TreeGrafter"/>
</dbReference>
<dbReference type="InParanoid" id="A0A1Z5KA09"/>
<dbReference type="InterPro" id="IPR027417">
    <property type="entry name" value="P-loop_NTPase"/>
</dbReference>
<dbReference type="SMART" id="SM00015">
    <property type="entry name" value="IQ"/>
    <property type="match status" value="4"/>
</dbReference>
<feature type="domain" description="Myosin motor" evidence="8">
    <location>
        <begin position="81"/>
        <end position="739"/>
    </location>
</feature>
<reference evidence="9 10" key="1">
    <citation type="journal article" date="2015" name="Plant Cell">
        <title>Oil accumulation by the oleaginous diatom Fistulifera solaris as revealed by the genome and transcriptome.</title>
        <authorList>
            <person name="Tanaka T."/>
            <person name="Maeda Y."/>
            <person name="Veluchamy A."/>
            <person name="Tanaka M."/>
            <person name="Abida H."/>
            <person name="Marechal E."/>
            <person name="Bowler C."/>
            <person name="Muto M."/>
            <person name="Sunaga Y."/>
            <person name="Tanaka M."/>
            <person name="Yoshino T."/>
            <person name="Taniguchi T."/>
            <person name="Fukuda Y."/>
            <person name="Nemoto M."/>
            <person name="Matsumoto M."/>
            <person name="Wong P.S."/>
            <person name="Aburatani S."/>
            <person name="Fujibuchi W."/>
        </authorList>
    </citation>
    <scope>NUCLEOTIDE SEQUENCE [LARGE SCALE GENOMIC DNA]</scope>
    <source>
        <strain evidence="9 10">JPCC DA0580</strain>
    </source>
</reference>
<feature type="region of interest" description="Disordered" evidence="7">
    <location>
        <begin position="902"/>
        <end position="927"/>
    </location>
</feature>
<dbReference type="Gene3D" id="1.10.10.820">
    <property type="match status" value="1"/>
</dbReference>
<keyword evidence="1 6" id="KW-0547">Nucleotide-binding</keyword>
<dbReference type="SMART" id="SM00242">
    <property type="entry name" value="MYSc"/>
    <property type="match status" value="1"/>
</dbReference>
<dbReference type="Pfam" id="PF00612">
    <property type="entry name" value="IQ"/>
    <property type="match status" value="1"/>
</dbReference>
<dbReference type="GO" id="GO:0000146">
    <property type="term" value="F:microfilament motor activity"/>
    <property type="evidence" value="ECO:0007669"/>
    <property type="project" value="TreeGrafter"/>
</dbReference>
<evidence type="ECO:0000256" key="2">
    <source>
        <dbReference type="ARBA" id="ARBA00022840"/>
    </source>
</evidence>
<evidence type="ECO:0000259" key="8">
    <source>
        <dbReference type="PROSITE" id="PS51456"/>
    </source>
</evidence>
<dbReference type="Gene3D" id="1.20.58.530">
    <property type="match status" value="1"/>
</dbReference>
<sequence length="927" mass="105399">MTSHPSQKHPLCEKDATKEKAASTDVFVQIKPYEWSKARVLTETESEATVQVFDKSNIGVSIQTVSLNDYPHQRLPLQNVNVYDDLIDLPFLHEPGVLWNLRSRHANCHPYTRSGPNVLIAVNPYQWLSQLYTSKEQERYRHSTNEKLPPHVYEMAQQAYQGLSQQNQSILVSGESGAGKTETVKLCMRFLSQYGDSKITDRLWYANPVLEAFGNAATKRNDNSSRFGKFLTLQFDVDCQLVGGRCDIYLLEKSRVVGIAPGERNFHILHQIAAAGTVANLTSPCSEFKCLTGKRKESDRSDYATTLEALHKMGICGEDLHTLQQALWVILHSSNVVFANDDGRHDSRAHVEDESSITILADLLGVELPFLAESLTIKTMHAGKNSKIQVPLTVEQAREGCHAFAKELYAQAFHWLVEQVNRATTSPNETRSIGILDIFGFESFEENHFEQFCINYANEVLQSKFAEDVFQSLLTEFREEEIDLGVGYDTNRDVLELMSNGVLSFLSEECIRPQGTEAVFVRKLHQSYGASSRFVQGDSQHTFGIRHFAETVIYDAHGFIETNRDKVPSNLLSLCSSSTNHIVNRVALLHGISQSNMVKNTVLFKFNKQLVALMRSLNSTRTQYIRCIKPNLCNEPLKVKDGVILRQLQSSGVVAAVAIARSSFPHQMDHCKIMRRFRCFGARLNASAPTKVQVMCSLVIAMRDYKGPCDETFSDAVMVGRTRAYFRYNALEYLEHKRNSNFEFFALIIQSQFRGFVIRRDLARHRDAAIRIASWVRSFQARALVKKMPGSAHRIQHWYRSHKVRRRKDIKINVAKKIEINCIRSPSCTIQDRCHFAAIKIQQLVRRFHQRNHLQVLSKQEEARGVDCHVAANLCTSRLGSPISVLIESESAIETKPADRRFSRQHTMYKIENMETPRRDQSASSEK</sequence>
<dbReference type="GO" id="GO:0005524">
    <property type="term" value="F:ATP binding"/>
    <property type="evidence" value="ECO:0007669"/>
    <property type="project" value="UniProtKB-UniRule"/>
</dbReference>
<dbReference type="GO" id="GO:0016459">
    <property type="term" value="C:myosin complex"/>
    <property type="evidence" value="ECO:0007669"/>
    <property type="project" value="UniProtKB-KW"/>
</dbReference>
<dbReference type="Gene3D" id="1.20.5.190">
    <property type="match status" value="1"/>
</dbReference>
<dbReference type="EMBL" id="BDSP01000193">
    <property type="protein sequence ID" value="GAX23074.1"/>
    <property type="molecule type" value="Genomic_DNA"/>
</dbReference>
<protein>
    <recommendedName>
        <fullName evidence="8">Myosin motor domain-containing protein</fullName>
    </recommendedName>
</protein>
<evidence type="ECO:0000313" key="10">
    <source>
        <dbReference type="Proteomes" id="UP000198406"/>
    </source>
</evidence>
<evidence type="ECO:0000256" key="6">
    <source>
        <dbReference type="PROSITE-ProRule" id="PRU00782"/>
    </source>
</evidence>
<gene>
    <name evidence="9" type="ORF">FisN_15Hh025</name>
</gene>
<feature type="binding site" evidence="6">
    <location>
        <begin position="174"/>
        <end position="181"/>
    </location>
    <ligand>
        <name>ATP</name>
        <dbReference type="ChEBI" id="CHEBI:30616"/>
    </ligand>
</feature>
<evidence type="ECO:0000256" key="4">
    <source>
        <dbReference type="ARBA" id="ARBA00023175"/>
    </source>
</evidence>
<keyword evidence="3 6" id="KW-0518">Myosin</keyword>
<dbReference type="PROSITE" id="PS51456">
    <property type="entry name" value="MYOSIN_MOTOR"/>
    <property type="match status" value="1"/>
</dbReference>
<dbReference type="AlphaFoldDB" id="A0A1Z5KA09"/>
<feature type="region of interest" description="Actin-binding" evidence="6">
    <location>
        <begin position="610"/>
        <end position="632"/>
    </location>
</feature>
<dbReference type="GO" id="GO:0005737">
    <property type="term" value="C:cytoplasm"/>
    <property type="evidence" value="ECO:0007669"/>
    <property type="project" value="TreeGrafter"/>
</dbReference>
<dbReference type="Gene3D" id="1.20.120.720">
    <property type="entry name" value="Myosin VI head, motor domain, U50 subdomain"/>
    <property type="match status" value="1"/>
</dbReference>
<dbReference type="GO" id="GO:0016020">
    <property type="term" value="C:membrane"/>
    <property type="evidence" value="ECO:0007669"/>
    <property type="project" value="TreeGrafter"/>
</dbReference>
<dbReference type="InterPro" id="IPR001609">
    <property type="entry name" value="Myosin_head_motor_dom-like"/>
</dbReference>
<organism evidence="9 10">
    <name type="scientific">Fistulifera solaris</name>
    <name type="common">Oleaginous diatom</name>
    <dbReference type="NCBI Taxonomy" id="1519565"/>
    <lineage>
        <taxon>Eukaryota</taxon>
        <taxon>Sar</taxon>
        <taxon>Stramenopiles</taxon>
        <taxon>Ochrophyta</taxon>
        <taxon>Bacillariophyta</taxon>
        <taxon>Bacillariophyceae</taxon>
        <taxon>Bacillariophycidae</taxon>
        <taxon>Naviculales</taxon>
        <taxon>Naviculaceae</taxon>
        <taxon>Fistulifera</taxon>
    </lineage>
</organism>
<dbReference type="PANTHER" id="PTHR13140">
    <property type="entry name" value="MYOSIN"/>
    <property type="match status" value="1"/>
</dbReference>
<comment type="caution">
    <text evidence="9">The sequence shown here is derived from an EMBL/GenBank/DDBJ whole genome shotgun (WGS) entry which is preliminary data.</text>
</comment>
<dbReference type="Proteomes" id="UP000198406">
    <property type="component" value="Unassembled WGS sequence"/>
</dbReference>